<dbReference type="GO" id="GO:0071986">
    <property type="term" value="C:Ragulator complex"/>
    <property type="evidence" value="ECO:0007669"/>
    <property type="project" value="InterPro"/>
</dbReference>
<keyword evidence="7" id="KW-0472">Membrane</keyword>
<feature type="region of interest" description="Disordered" evidence="12">
    <location>
        <begin position="45"/>
        <end position="89"/>
    </location>
</feature>
<keyword evidence="10" id="KW-0449">Lipoprotein</keyword>
<dbReference type="GO" id="GO:0071230">
    <property type="term" value="P:cellular response to amino acid stimulus"/>
    <property type="evidence" value="ECO:0007669"/>
    <property type="project" value="InterPro"/>
</dbReference>
<keyword evidence="8" id="KW-0564">Palmitate</keyword>
<comment type="subcellular location">
    <subcellularLocation>
        <location evidence="2">Late endosome membrane</location>
        <topology evidence="2">Lipid-anchor</topology>
        <orientation evidence="2">Cytoplasmic side</orientation>
    </subcellularLocation>
    <subcellularLocation>
        <location evidence="1">Lysosome membrane</location>
        <topology evidence="1">Lipid-anchor</topology>
        <orientation evidence="1">Cytoplasmic side</orientation>
    </subcellularLocation>
</comment>
<evidence type="ECO:0000313" key="13">
    <source>
        <dbReference type="EMBL" id="KAJ1346636.1"/>
    </source>
</evidence>
<evidence type="ECO:0000256" key="4">
    <source>
        <dbReference type="ARBA" id="ARBA00016099"/>
    </source>
</evidence>
<dbReference type="PANTHER" id="PTHR13401:SF2">
    <property type="entry name" value="RAGULATOR COMPLEX PROTEIN LAMTOR1"/>
    <property type="match status" value="1"/>
</dbReference>
<evidence type="ECO:0000256" key="10">
    <source>
        <dbReference type="ARBA" id="ARBA00023288"/>
    </source>
</evidence>
<dbReference type="Proteomes" id="UP001196413">
    <property type="component" value="Unassembled WGS sequence"/>
</dbReference>
<dbReference type="AlphaFoldDB" id="A0AAD5MFB9"/>
<keyword evidence="14" id="KW-1185">Reference proteome</keyword>
<evidence type="ECO:0000256" key="7">
    <source>
        <dbReference type="ARBA" id="ARBA00023136"/>
    </source>
</evidence>
<dbReference type="GO" id="GO:0007040">
    <property type="term" value="P:lysosome organization"/>
    <property type="evidence" value="ECO:0007669"/>
    <property type="project" value="InterPro"/>
</dbReference>
<evidence type="ECO:0000256" key="6">
    <source>
        <dbReference type="ARBA" id="ARBA00022753"/>
    </source>
</evidence>
<comment type="similarity">
    <text evidence="3">Belongs to the LAMTOR1 family.</text>
</comment>
<feature type="compositionally biased region" description="Basic and acidic residues" evidence="12">
    <location>
        <begin position="45"/>
        <end position="69"/>
    </location>
</feature>
<dbReference type="InterPro" id="IPR028209">
    <property type="entry name" value="LAMTOR1/MEH1"/>
</dbReference>
<dbReference type="GO" id="GO:0043410">
    <property type="term" value="P:positive regulation of MAPK cascade"/>
    <property type="evidence" value="ECO:0007669"/>
    <property type="project" value="InterPro"/>
</dbReference>
<evidence type="ECO:0000256" key="2">
    <source>
        <dbReference type="ARBA" id="ARBA00004577"/>
    </source>
</evidence>
<dbReference type="GO" id="GO:0001919">
    <property type="term" value="P:regulation of receptor recycling"/>
    <property type="evidence" value="ECO:0007669"/>
    <property type="project" value="InterPro"/>
</dbReference>
<protein>
    <recommendedName>
        <fullName evidence="4">Ragulator complex protein LAMTOR1</fullName>
    </recommendedName>
    <alternativeName>
        <fullName evidence="11">Late endosomal/lysosomal adaptor and MAPK and MTOR activator 1</fullName>
    </alternativeName>
</protein>
<organism evidence="13 14">
    <name type="scientific">Parelaphostrongylus tenuis</name>
    <name type="common">Meningeal worm</name>
    <dbReference type="NCBI Taxonomy" id="148309"/>
    <lineage>
        <taxon>Eukaryota</taxon>
        <taxon>Metazoa</taxon>
        <taxon>Ecdysozoa</taxon>
        <taxon>Nematoda</taxon>
        <taxon>Chromadorea</taxon>
        <taxon>Rhabditida</taxon>
        <taxon>Rhabditina</taxon>
        <taxon>Rhabditomorpha</taxon>
        <taxon>Strongyloidea</taxon>
        <taxon>Metastrongylidae</taxon>
        <taxon>Parelaphostrongylus</taxon>
    </lineage>
</organism>
<dbReference type="PANTHER" id="PTHR13401">
    <property type="entry name" value="RAGULATOR COMPLEX PROTEIN LAMTOR1"/>
    <property type="match status" value="1"/>
</dbReference>
<accession>A0AAD5MFB9</accession>
<keyword evidence="5" id="KW-0519">Myristate</keyword>
<evidence type="ECO:0000256" key="9">
    <source>
        <dbReference type="ARBA" id="ARBA00023228"/>
    </source>
</evidence>
<gene>
    <name evidence="13" type="ORF">KIN20_001508</name>
</gene>
<dbReference type="GO" id="GO:0016197">
    <property type="term" value="P:endosomal transport"/>
    <property type="evidence" value="ECO:0007669"/>
    <property type="project" value="InterPro"/>
</dbReference>
<evidence type="ECO:0000256" key="3">
    <source>
        <dbReference type="ARBA" id="ARBA00010861"/>
    </source>
</evidence>
<dbReference type="GO" id="GO:0005085">
    <property type="term" value="F:guanyl-nucleotide exchange factor activity"/>
    <property type="evidence" value="ECO:0007669"/>
    <property type="project" value="TreeGrafter"/>
</dbReference>
<evidence type="ECO:0000256" key="1">
    <source>
        <dbReference type="ARBA" id="ARBA00004122"/>
    </source>
</evidence>
<dbReference type="GO" id="GO:0031902">
    <property type="term" value="C:late endosome membrane"/>
    <property type="evidence" value="ECO:0007669"/>
    <property type="project" value="UniProtKB-SubCell"/>
</dbReference>
<name>A0AAD5MFB9_PARTN</name>
<keyword evidence="9" id="KW-0458">Lysosome</keyword>
<dbReference type="GO" id="GO:0032008">
    <property type="term" value="P:positive regulation of TOR signaling"/>
    <property type="evidence" value="ECO:0007669"/>
    <property type="project" value="InterPro"/>
</dbReference>
<evidence type="ECO:0000256" key="5">
    <source>
        <dbReference type="ARBA" id="ARBA00022707"/>
    </source>
</evidence>
<evidence type="ECO:0000313" key="14">
    <source>
        <dbReference type="Proteomes" id="UP001196413"/>
    </source>
</evidence>
<sequence length="212" mass="24364">MNCFLCHFHPYIFYLSGFPMNFKVLMQFMKRFCCCSGDDDTGRPYERFVDESHVTPVRRDHPRQNGRDVDETDSTDRQSGGRKTVKTREELEEEALNRILENTQHNIIDVSHLDGMTLNTSEYLARAQQYQEAIRAHDHNVSRGGSDVSRISTTGKRLLEDSGSKVVEWLCKPGPTREAYAEIQQLTAEIHEAIVQGIVVQHKTDLVVYMDL</sequence>
<dbReference type="GO" id="GO:0060090">
    <property type="term" value="F:molecular adaptor activity"/>
    <property type="evidence" value="ECO:0007669"/>
    <property type="project" value="TreeGrafter"/>
</dbReference>
<dbReference type="GO" id="GO:0042632">
    <property type="term" value="P:cholesterol homeostasis"/>
    <property type="evidence" value="ECO:0007669"/>
    <property type="project" value="InterPro"/>
</dbReference>
<comment type="caution">
    <text evidence="13">The sequence shown here is derived from an EMBL/GenBank/DDBJ whole genome shotgun (WGS) entry which is preliminary data.</text>
</comment>
<proteinExistence type="inferred from homology"/>
<dbReference type="GO" id="GO:0045121">
    <property type="term" value="C:membrane raft"/>
    <property type="evidence" value="ECO:0007669"/>
    <property type="project" value="InterPro"/>
</dbReference>
<evidence type="ECO:0000256" key="12">
    <source>
        <dbReference type="SAM" id="MobiDB-lite"/>
    </source>
</evidence>
<keyword evidence="6" id="KW-0967">Endosome</keyword>
<dbReference type="Pfam" id="PF15454">
    <property type="entry name" value="LAMTOR"/>
    <property type="match status" value="1"/>
</dbReference>
<evidence type="ECO:0000256" key="11">
    <source>
        <dbReference type="ARBA" id="ARBA00032695"/>
    </source>
</evidence>
<dbReference type="EMBL" id="JAHQIW010000201">
    <property type="protein sequence ID" value="KAJ1346636.1"/>
    <property type="molecule type" value="Genomic_DNA"/>
</dbReference>
<dbReference type="GO" id="GO:0005765">
    <property type="term" value="C:lysosomal membrane"/>
    <property type="evidence" value="ECO:0007669"/>
    <property type="project" value="UniProtKB-SubCell"/>
</dbReference>
<reference evidence="13" key="1">
    <citation type="submission" date="2021-06" db="EMBL/GenBank/DDBJ databases">
        <title>Parelaphostrongylus tenuis whole genome reference sequence.</title>
        <authorList>
            <person name="Garwood T.J."/>
            <person name="Larsen P.A."/>
            <person name="Fountain-Jones N.M."/>
            <person name="Garbe J.R."/>
            <person name="Macchietto M.G."/>
            <person name="Kania S.A."/>
            <person name="Gerhold R.W."/>
            <person name="Richards J.E."/>
            <person name="Wolf T.M."/>
        </authorList>
    </citation>
    <scope>NUCLEOTIDE SEQUENCE</scope>
    <source>
        <strain evidence="13">MNPRO001-30</strain>
        <tissue evidence="13">Meninges</tissue>
    </source>
</reference>
<evidence type="ECO:0000256" key="8">
    <source>
        <dbReference type="ARBA" id="ARBA00023139"/>
    </source>
</evidence>